<reference evidence="3 4" key="1">
    <citation type="submission" date="2015-03" db="EMBL/GenBank/DDBJ databases">
        <title>Genome assembly of Sandaracinus amylolyticus DSM 53668.</title>
        <authorList>
            <person name="Sharma G."/>
            <person name="Subramanian S."/>
        </authorList>
    </citation>
    <scope>NUCLEOTIDE SEQUENCE [LARGE SCALE GENOMIC DNA]</scope>
    <source>
        <strain evidence="3 4">DSM 53668</strain>
    </source>
</reference>
<evidence type="ECO:0000313" key="4">
    <source>
        <dbReference type="Proteomes" id="UP000034883"/>
    </source>
</evidence>
<protein>
    <submittedName>
        <fullName evidence="3">Putative periplasmic protein</fullName>
    </submittedName>
</protein>
<feature type="chain" id="PRO_5002511181" evidence="1">
    <location>
        <begin position="22"/>
        <end position="428"/>
    </location>
</feature>
<dbReference type="PROSITE" id="PS51257">
    <property type="entry name" value="PROKAR_LIPOPROTEIN"/>
    <property type="match status" value="1"/>
</dbReference>
<evidence type="ECO:0000256" key="1">
    <source>
        <dbReference type="SAM" id="SignalP"/>
    </source>
</evidence>
<evidence type="ECO:0000259" key="2">
    <source>
        <dbReference type="Pfam" id="PF13472"/>
    </source>
</evidence>
<evidence type="ECO:0000313" key="3">
    <source>
        <dbReference type="EMBL" id="AKF07746.1"/>
    </source>
</evidence>
<keyword evidence="1" id="KW-0732">Signal</keyword>
<dbReference type="OrthoDB" id="9810515at2"/>
<dbReference type="InterPro" id="IPR036514">
    <property type="entry name" value="SGNH_hydro_sf"/>
</dbReference>
<dbReference type="RefSeq" id="WP_053234969.1">
    <property type="nucleotide sequence ID" value="NZ_CP011125.1"/>
</dbReference>
<dbReference type="STRING" id="927083.DB32_004895"/>
<sequence>MIARCVVPLIALAIGCGAADADERGSSMPLAPTSPGELARAALDDLPDRPTDGLTGDLVLEDPSGHALDALHAALARAARGEHTARLSFYGGSHTASDLYTGVIRARLQQHFGDAGHGFVLAMPPIDRYWQQGVRIADAEGWTMLQPSSKRMGVEHYGLAGMAFEATEPAWADVETEHGASASRIEIMYLRQPGGGALEVEIDGEPSRALDTASDTIAPAIERIEVPLGSHRVSLRTRGSAPVRVFGVVLERDRPGVIVDQLAIAGAKARHQLLWDEGTWSALWAPRPPDLIALSYGNNELDDHHLAFAQHEQHFVDVLERLRRHSPGASCLVIGPSERQVRGERGEWKRPGALPLFVAMQRRVAHANGCAFVDVLAWQGGPGAVERWLAADPPLERDDRMHFTEQGYRRLGADLLRVLLAGMAAEPS</sequence>
<dbReference type="KEGG" id="samy:DB32_004895"/>
<dbReference type="SUPFAM" id="SSF52266">
    <property type="entry name" value="SGNH hydrolase"/>
    <property type="match status" value="1"/>
</dbReference>
<keyword evidence="4" id="KW-1185">Reference proteome</keyword>
<dbReference type="InterPro" id="IPR013830">
    <property type="entry name" value="SGNH_hydro"/>
</dbReference>
<organism evidence="3 4">
    <name type="scientific">Sandaracinus amylolyticus</name>
    <dbReference type="NCBI Taxonomy" id="927083"/>
    <lineage>
        <taxon>Bacteria</taxon>
        <taxon>Pseudomonadati</taxon>
        <taxon>Myxococcota</taxon>
        <taxon>Polyangia</taxon>
        <taxon>Polyangiales</taxon>
        <taxon>Sandaracinaceae</taxon>
        <taxon>Sandaracinus</taxon>
    </lineage>
</organism>
<dbReference type="Pfam" id="PF13472">
    <property type="entry name" value="Lipase_GDSL_2"/>
    <property type="match status" value="1"/>
</dbReference>
<dbReference type="AlphaFoldDB" id="A0A0F6W5E4"/>
<dbReference type="Proteomes" id="UP000034883">
    <property type="component" value="Chromosome"/>
</dbReference>
<dbReference type="GO" id="GO:0016788">
    <property type="term" value="F:hydrolase activity, acting on ester bonds"/>
    <property type="evidence" value="ECO:0007669"/>
    <property type="project" value="UniProtKB-ARBA"/>
</dbReference>
<dbReference type="EMBL" id="CP011125">
    <property type="protein sequence ID" value="AKF07746.1"/>
    <property type="molecule type" value="Genomic_DNA"/>
</dbReference>
<accession>A0A0F6W5E4</accession>
<feature type="domain" description="SGNH hydrolase-type esterase" evidence="2">
    <location>
        <begin position="248"/>
        <end position="410"/>
    </location>
</feature>
<gene>
    <name evidence="3" type="ORF">DB32_004895</name>
</gene>
<name>A0A0F6W5E4_9BACT</name>
<proteinExistence type="predicted"/>
<dbReference type="Gene3D" id="3.40.50.1110">
    <property type="entry name" value="SGNH hydrolase"/>
    <property type="match status" value="1"/>
</dbReference>
<dbReference type="Gene3D" id="2.60.120.1360">
    <property type="match status" value="1"/>
</dbReference>
<feature type="signal peptide" evidence="1">
    <location>
        <begin position="1"/>
        <end position="21"/>
    </location>
</feature>